<evidence type="ECO:0000256" key="1">
    <source>
        <dbReference type="ARBA" id="ARBA00023015"/>
    </source>
</evidence>
<dbReference type="Pfam" id="PF12833">
    <property type="entry name" value="HTH_18"/>
    <property type="match status" value="1"/>
</dbReference>
<evidence type="ECO:0000256" key="2">
    <source>
        <dbReference type="ARBA" id="ARBA00023125"/>
    </source>
</evidence>
<dbReference type="Gene3D" id="1.10.10.60">
    <property type="entry name" value="Homeodomain-like"/>
    <property type="match status" value="1"/>
</dbReference>
<dbReference type="RefSeq" id="WP_029546525.1">
    <property type="nucleotide sequence ID" value="NZ_CM002177.1"/>
</dbReference>
<dbReference type="InterPro" id="IPR018060">
    <property type="entry name" value="HTH_AraC"/>
</dbReference>
<keyword evidence="2" id="KW-0238">DNA-binding</keyword>
<sequence length="350" mass="38207">MNPLVRNTTLSAYLDFMRSVGVDPLPLLRSVGLSTADLAVPGQWIAVHAVAELLEVSADATGSAAFGLQLAQTRRLSVLGAIGLGAREEPDVRSALQLISRYEHLHSEAFHIRISETDGLATVKIELDLAATVKSRQLVEQVVGTTVRVVRALVGGAWKPVTVCFRHDPPADLTVHHRVLESEIRFGAEFDGLVMFADDLEAPNSLADPLLRPLARQYVEGIAAGRPGDDLDRIRELVEALLPTGRCSLQQVARTLGVDRKTVHRRLVRADTTFSALLNSTRLDLARQYVGHQRRPLGQVAELLGFSEPSAFSRWFRGEFGASPTSWRATHRTGDVSRPDPSTGAEQSTH</sequence>
<dbReference type="GO" id="GO:0000976">
    <property type="term" value="F:transcription cis-regulatory region binding"/>
    <property type="evidence" value="ECO:0007669"/>
    <property type="project" value="TreeGrafter"/>
</dbReference>
<proteinExistence type="predicted"/>
<dbReference type="EMBL" id="CP106982">
    <property type="protein sequence ID" value="UYF94880.1"/>
    <property type="molecule type" value="Genomic_DNA"/>
</dbReference>
<dbReference type="GeneID" id="83619475"/>
<organism evidence="6 7">
    <name type="scientific">Rhodococcus aetherivorans</name>
    <dbReference type="NCBI Taxonomy" id="191292"/>
    <lineage>
        <taxon>Bacteria</taxon>
        <taxon>Bacillati</taxon>
        <taxon>Actinomycetota</taxon>
        <taxon>Actinomycetes</taxon>
        <taxon>Mycobacteriales</taxon>
        <taxon>Nocardiaceae</taxon>
        <taxon>Rhodococcus</taxon>
    </lineage>
</organism>
<feature type="region of interest" description="Disordered" evidence="4">
    <location>
        <begin position="325"/>
        <end position="350"/>
    </location>
</feature>
<dbReference type="Proteomes" id="UP001163947">
    <property type="component" value="Chromosome"/>
</dbReference>
<evidence type="ECO:0000256" key="3">
    <source>
        <dbReference type="ARBA" id="ARBA00023163"/>
    </source>
</evidence>
<keyword evidence="1" id="KW-0805">Transcription regulation</keyword>
<dbReference type="Pfam" id="PF12625">
    <property type="entry name" value="Arabinose_bd"/>
    <property type="match status" value="1"/>
</dbReference>
<name>A0AA46SAG8_9NOCA</name>
<dbReference type="SMART" id="SM00342">
    <property type="entry name" value="HTH_ARAC"/>
    <property type="match status" value="1"/>
</dbReference>
<protein>
    <submittedName>
        <fullName evidence="6">AraC family transcriptional regulator</fullName>
    </submittedName>
</protein>
<evidence type="ECO:0000313" key="6">
    <source>
        <dbReference type="EMBL" id="UYF94880.1"/>
    </source>
</evidence>
<feature type="domain" description="HTH araC/xylS-type" evidence="5">
    <location>
        <begin position="232"/>
        <end position="330"/>
    </location>
</feature>
<dbReference type="PANTHER" id="PTHR47894">
    <property type="entry name" value="HTH-TYPE TRANSCRIPTIONAL REGULATOR GADX"/>
    <property type="match status" value="1"/>
</dbReference>
<reference evidence="6" key="1">
    <citation type="submission" date="2022-09" db="EMBL/GenBank/DDBJ databases">
        <title>The genome sequence of Rhodococcus aetherivorans N1.</title>
        <authorList>
            <person name="Jiang W."/>
        </authorList>
    </citation>
    <scope>NUCLEOTIDE SEQUENCE</scope>
    <source>
        <strain evidence="6">N1</strain>
    </source>
</reference>
<dbReference type="AlphaFoldDB" id="A0AA46SAG8"/>
<dbReference type="PANTHER" id="PTHR47894:SF4">
    <property type="entry name" value="HTH-TYPE TRANSCRIPTIONAL REGULATOR GADX"/>
    <property type="match status" value="1"/>
</dbReference>
<dbReference type="PROSITE" id="PS01124">
    <property type="entry name" value="HTH_ARAC_FAMILY_2"/>
    <property type="match status" value="1"/>
</dbReference>
<dbReference type="SUPFAM" id="SSF46689">
    <property type="entry name" value="Homeodomain-like"/>
    <property type="match status" value="1"/>
</dbReference>
<dbReference type="InterPro" id="IPR032687">
    <property type="entry name" value="AraC-type_N"/>
</dbReference>
<dbReference type="GO" id="GO:0005829">
    <property type="term" value="C:cytosol"/>
    <property type="evidence" value="ECO:0007669"/>
    <property type="project" value="TreeGrafter"/>
</dbReference>
<dbReference type="GO" id="GO:0003700">
    <property type="term" value="F:DNA-binding transcription factor activity"/>
    <property type="evidence" value="ECO:0007669"/>
    <property type="project" value="InterPro"/>
</dbReference>
<evidence type="ECO:0000313" key="7">
    <source>
        <dbReference type="Proteomes" id="UP001163947"/>
    </source>
</evidence>
<evidence type="ECO:0000256" key="4">
    <source>
        <dbReference type="SAM" id="MobiDB-lite"/>
    </source>
</evidence>
<keyword evidence="3" id="KW-0804">Transcription</keyword>
<gene>
    <name evidence="6" type="ORF">OCS65_03620</name>
</gene>
<evidence type="ECO:0000259" key="5">
    <source>
        <dbReference type="PROSITE" id="PS01124"/>
    </source>
</evidence>
<accession>A0AA46SAG8</accession>
<dbReference type="InterPro" id="IPR009057">
    <property type="entry name" value="Homeodomain-like_sf"/>
</dbReference>